<evidence type="ECO:0000313" key="3">
    <source>
        <dbReference type="Proteomes" id="UP000306985"/>
    </source>
</evidence>
<dbReference type="AlphaFoldDB" id="A0A4U6Q928"/>
<feature type="compositionally biased region" description="Low complexity" evidence="1">
    <location>
        <begin position="39"/>
        <end position="58"/>
    </location>
</feature>
<dbReference type="Proteomes" id="UP000306985">
    <property type="component" value="Unassembled WGS sequence"/>
</dbReference>
<keyword evidence="3" id="KW-1185">Reference proteome</keyword>
<accession>A0A4U6Q928</accession>
<protein>
    <submittedName>
        <fullName evidence="2">Uncharacterized protein</fullName>
    </submittedName>
</protein>
<name>A0A4U6Q928_9ACTN</name>
<dbReference type="EMBL" id="SZZH01000007">
    <property type="protein sequence ID" value="TKV56383.1"/>
    <property type="molecule type" value="Genomic_DNA"/>
</dbReference>
<organism evidence="2 3">
    <name type="scientific">Nakamurella flava</name>
    <dbReference type="NCBI Taxonomy" id="2576308"/>
    <lineage>
        <taxon>Bacteria</taxon>
        <taxon>Bacillati</taxon>
        <taxon>Actinomycetota</taxon>
        <taxon>Actinomycetes</taxon>
        <taxon>Nakamurellales</taxon>
        <taxon>Nakamurellaceae</taxon>
        <taxon>Nakamurella</taxon>
    </lineage>
</organism>
<feature type="region of interest" description="Disordered" evidence="1">
    <location>
        <begin position="39"/>
        <end position="64"/>
    </location>
</feature>
<evidence type="ECO:0000313" key="2">
    <source>
        <dbReference type="EMBL" id="TKV56383.1"/>
    </source>
</evidence>
<evidence type="ECO:0000256" key="1">
    <source>
        <dbReference type="SAM" id="MobiDB-lite"/>
    </source>
</evidence>
<gene>
    <name evidence="2" type="ORF">FDO65_20715</name>
</gene>
<sequence>MQSRREGMGAVSVSWWSFVRAAALVLTAVLLTEACTSQDTAPATATSSAPTTGTPPDDVAADPWGAPVLIREPVPFGPERYCGGLAHTETGFALLSPSDVVTGITVCGVAEAALPGDGIWAVVTEHRVPDDQLPSLVEALRQRNFEAPQPPGSGCAAYAVLVPMFTVTTADGRLSQGAVPSDGCHPQMPAVDILRSVVSEQPVVDRWRTVFVKNELWLTRGCPAFAATLRQLHPTQPDLTTEALTRRRTQLAMAAASPDGASVCLYGPSGPIESRGTELAAAVAEAGSAKRRATGRVDATVLDRFLTGIVVTTPEGLDDCELSHPWPPEQEGTYLQMSAAATTEPGGPGASTPFLFVEVGACGRVLDGDHQPVGWADRTLVAEIRSTLG</sequence>
<reference evidence="2 3" key="1">
    <citation type="submission" date="2019-05" db="EMBL/GenBank/DDBJ databases">
        <title>Nakamurella sp. N5BH11, whole genome shotgun sequence.</title>
        <authorList>
            <person name="Tuo L."/>
        </authorList>
    </citation>
    <scope>NUCLEOTIDE SEQUENCE [LARGE SCALE GENOMIC DNA]</scope>
    <source>
        <strain evidence="2 3">N5BH11</strain>
    </source>
</reference>
<comment type="caution">
    <text evidence="2">The sequence shown here is derived from an EMBL/GenBank/DDBJ whole genome shotgun (WGS) entry which is preliminary data.</text>
</comment>
<dbReference type="RefSeq" id="WP_137451652.1">
    <property type="nucleotide sequence ID" value="NZ_SZZH01000007.1"/>
</dbReference>
<proteinExistence type="predicted"/>